<reference evidence="5" key="1">
    <citation type="submission" date="2020-11" db="EMBL/GenBank/DDBJ databases">
        <authorList>
            <person name="Tran Van P."/>
        </authorList>
    </citation>
    <scope>NUCLEOTIDE SEQUENCE</scope>
</reference>
<feature type="non-terminal residue" evidence="5">
    <location>
        <position position="1"/>
    </location>
</feature>
<sequence>MITIFPPAMVDMKFIFNTSMTYISLVSTFTAVGYVIGSMAGFLYKYIDRQVTMIVMSFCMAIFTTLIPFCPNIWLLYLCSFIACIGGGAWDSSTSVWIIELWGDQSAPWLQISGLLYGVGCIVSPMIIKPYLTGDLTHGVDTSADSLVSIMNSTSVEDINNIVDRRELIQVPYMIVGAICAIGPVLLLIMHMVKRYHVPMDRITEQKTENKHDHWADRPEGKQ</sequence>
<evidence type="ECO:0000256" key="2">
    <source>
        <dbReference type="ARBA" id="ARBA00022989"/>
    </source>
</evidence>
<evidence type="ECO:0000313" key="5">
    <source>
        <dbReference type="EMBL" id="CAD7627512.1"/>
    </source>
</evidence>
<keyword evidence="1 4" id="KW-0812">Transmembrane</keyword>
<evidence type="ECO:0000313" key="6">
    <source>
        <dbReference type="Proteomes" id="UP000759131"/>
    </source>
</evidence>
<feature type="transmembrane region" description="Helical" evidence="4">
    <location>
        <begin position="109"/>
        <end position="128"/>
    </location>
</feature>
<evidence type="ECO:0000256" key="4">
    <source>
        <dbReference type="SAM" id="Phobius"/>
    </source>
</evidence>
<dbReference type="InterPro" id="IPR036259">
    <property type="entry name" value="MFS_trans_sf"/>
</dbReference>
<feature type="transmembrane region" description="Helical" evidence="4">
    <location>
        <begin position="51"/>
        <end position="69"/>
    </location>
</feature>
<dbReference type="EMBL" id="OC859364">
    <property type="protein sequence ID" value="CAD7627512.1"/>
    <property type="molecule type" value="Genomic_DNA"/>
</dbReference>
<evidence type="ECO:0000256" key="3">
    <source>
        <dbReference type="ARBA" id="ARBA00023136"/>
    </source>
</evidence>
<gene>
    <name evidence="5" type="ORF">OSB1V03_LOCUS7938</name>
</gene>
<feature type="transmembrane region" description="Helical" evidence="4">
    <location>
        <begin position="20"/>
        <end position="44"/>
    </location>
</feature>
<dbReference type="Pfam" id="PF07690">
    <property type="entry name" value="MFS_1"/>
    <property type="match status" value="1"/>
</dbReference>
<dbReference type="Gene3D" id="1.20.1250.20">
    <property type="entry name" value="MFS general substrate transporter like domains"/>
    <property type="match status" value="1"/>
</dbReference>
<proteinExistence type="predicted"/>
<dbReference type="Proteomes" id="UP000759131">
    <property type="component" value="Unassembled WGS sequence"/>
</dbReference>
<accession>A0A7R9KQG5</accession>
<dbReference type="InterPro" id="IPR011701">
    <property type="entry name" value="MFS"/>
</dbReference>
<keyword evidence="3 4" id="KW-0472">Membrane</keyword>
<feature type="transmembrane region" description="Helical" evidence="4">
    <location>
        <begin position="75"/>
        <end position="97"/>
    </location>
</feature>
<feature type="transmembrane region" description="Helical" evidence="4">
    <location>
        <begin position="173"/>
        <end position="193"/>
    </location>
</feature>
<dbReference type="PANTHER" id="PTHR23121:SF9">
    <property type="entry name" value="SODIUM-DEPENDENT GLUCOSE TRANSPORTER 1"/>
    <property type="match status" value="1"/>
</dbReference>
<name>A0A7R9KQG5_9ACAR</name>
<dbReference type="GO" id="GO:0022857">
    <property type="term" value="F:transmembrane transporter activity"/>
    <property type="evidence" value="ECO:0007669"/>
    <property type="project" value="InterPro"/>
</dbReference>
<evidence type="ECO:0000256" key="1">
    <source>
        <dbReference type="ARBA" id="ARBA00022692"/>
    </source>
</evidence>
<keyword evidence="6" id="KW-1185">Reference proteome</keyword>
<dbReference type="PANTHER" id="PTHR23121">
    <property type="entry name" value="SODIUM-DEPENDENT GLUCOSE TRANSPORTER 1"/>
    <property type="match status" value="1"/>
</dbReference>
<organism evidence="5">
    <name type="scientific">Medioppia subpectinata</name>
    <dbReference type="NCBI Taxonomy" id="1979941"/>
    <lineage>
        <taxon>Eukaryota</taxon>
        <taxon>Metazoa</taxon>
        <taxon>Ecdysozoa</taxon>
        <taxon>Arthropoda</taxon>
        <taxon>Chelicerata</taxon>
        <taxon>Arachnida</taxon>
        <taxon>Acari</taxon>
        <taxon>Acariformes</taxon>
        <taxon>Sarcoptiformes</taxon>
        <taxon>Oribatida</taxon>
        <taxon>Brachypylina</taxon>
        <taxon>Oppioidea</taxon>
        <taxon>Oppiidae</taxon>
        <taxon>Medioppia</taxon>
    </lineage>
</organism>
<dbReference type="AlphaFoldDB" id="A0A7R9KQG5"/>
<protein>
    <submittedName>
        <fullName evidence="5">Uncharacterized protein</fullName>
    </submittedName>
</protein>
<keyword evidence="2 4" id="KW-1133">Transmembrane helix</keyword>
<dbReference type="EMBL" id="CAJPIZ010004789">
    <property type="protein sequence ID" value="CAG2107942.1"/>
    <property type="molecule type" value="Genomic_DNA"/>
</dbReference>
<dbReference type="OrthoDB" id="6491998at2759"/>
<dbReference type="SUPFAM" id="SSF103473">
    <property type="entry name" value="MFS general substrate transporter"/>
    <property type="match status" value="1"/>
</dbReference>